<keyword evidence="1" id="KW-0677">Repeat</keyword>
<comment type="caution">
    <text evidence="4">The sequence shown here is derived from an EMBL/GenBank/DDBJ whole genome shotgun (WGS) entry which is preliminary data.</text>
</comment>
<dbReference type="Pfam" id="PF00640">
    <property type="entry name" value="PID"/>
    <property type="match status" value="2"/>
</dbReference>
<evidence type="ECO:0000313" key="4">
    <source>
        <dbReference type="EMBL" id="KAF6039353.1"/>
    </source>
</evidence>
<dbReference type="PROSITE" id="PS01179">
    <property type="entry name" value="PID"/>
    <property type="match status" value="2"/>
</dbReference>
<evidence type="ECO:0000259" key="3">
    <source>
        <dbReference type="PROSITE" id="PS01179"/>
    </source>
</evidence>
<feature type="domain" description="PID" evidence="3">
    <location>
        <begin position="157"/>
        <end position="296"/>
    </location>
</feature>
<evidence type="ECO:0000256" key="2">
    <source>
        <dbReference type="SAM" id="MobiDB-lite"/>
    </source>
</evidence>
<sequence length="492" mass="53550">MSLEGGSDEDPLYASADEVLQNSASAKSKVEFSYEDISLLTSNSDSCGDDLDSGSVAPSPSEPAGGSTSSPAKSMVLNNSEDIYAVIDKSRKSPEKTLEKKEEEEPVLPELSSPADHLKSMESSLINLADKTIKSLSINGGGGAGDTVPYNHPEQPIKFSVHSIGWAEMTESDLQDQETSCRSINRCIMDLSSGKANDGTAWHTEGKELSLEIDGKELCLVDPVSTTVLSVQPIHTIRVWGVGSQNTCDFAYVARDPVTRMHKCHVFRCEVPAKHVANTLKEICSRLAKERKNKTPSPDKPNDSSLHALELIAEKGKVVLPAAMNASSKTKKCHYLGSTQTHKHSGMDVVNAAIDKVYRSTNRDDWLLTNVTVSSADIRVVNIDDEKDIKLDTRLRFLTFFGISAEDVKLMGTIVHTAEDEFVVHVFHCEPSAGALCKVIEAACKLRYQKLLDSMPEKKPAVSNLSPTTTGNKSIQQTVKSVLSRVWSGRKS</sequence>
<proteinExistence type="predicted"/>
<feature type="compositionally biased region" description="Polar residues" evidence="2">
    <location>
        <begin position="66"/>
        <end position="77"/>
    </location>
</feature>
<evidence type="ECO:0000256" key="1">
    <source>
        <dbReference type="ARBA" id="ARBA00022737"/>
    </source>
</evidence>
<dbReference type="GO" id="GO:0005737">
    <property type="term" value="C:cytoplasm"/>
    <property type="evidence" value="ECO:0007669"/>
    <property type="project" value="TreeGrafter"/>
</dbReference>
<gene>
    <name evidence="4" type="ORF">EB796_002317</name>
</gene>
<keyword evidence="5" id="KW-1185">Reference proteome</keyword>
<dbReference type="CDD" id="cd01271">
    <property type="entry name" value="PTB2_Fe65"/>
    <property type="match status" value="1"/>
</dbReference>
<dbReference type="PANTHER" id="PTHR14058:SF8">
    <property type="entry name" value="PROTEIN FE65 HOMOLOG"/>
    <property type="match status" value="1"/>
</dbReference>
<accession>A0A7J7KMI2</accession>
<evidence type="ECO:0000313" key="5">
    <source>
        <dbReference type="Proteomes" id="UP000593567"/>
    </source>
</evidence>
<dbReference type="SMART" id="SM00462">
    <property type="entry name" value="PTB"/>
    <property type="match status" value="2"/>
</dbReference>
<dbReference type="GO" id="GO:0001540">
    <property type="term" value="F:amyloid-beta binding"/>
    <property type="evidence" value="ECO:0007669"/>
    <property type="project" value="InterPro"/>
</dbReference>
<reference evidence="4" key="1">
    <citation type="submission" date="2020-06" db="EMBL/GenBank/DDBJ databases">
        <title>Draft genome of Bugula neritina, a colonial animal packing powerful symbionts and potential medicines.</title>
        <authorList>
            <person name="Rayko M."/>
        </authorList>
    </citation>
    <scope>NUCLEOTIDE SEQUENCE [LARGE SCALE GENOMIC DNA]</scope>
    <source>
        <strain evidence="4">Kwan_BN1</strain>
    </source>
</reference>
<feature type="domain" description="PID" evidence="3">
    <location>
        <begin position="335"/>
        <end position="458"/>
    </location>
</feature>
<name>A0A7J7KMI2_BUGNE</name>
<dbReference type="FunFam" id="2.30.29.30:FF:000005">
    <property type="entry name" value="Amyloid beta (A4) protein b"/>
    <property type="match status" value="1"/>
</dbReference>
<dbReference type="PANTHER" id="PTHR14058">
    <property type="entry name" value="AMYLOID BETA A4 PRECURSOR PROTEIN-BINDING FAMILY B"/>
    <property type="match status" value="1"/>
</dbReference>
<dbReference type="Proteomes" id="UP000593567">
    <property type="component" value="Unassembled WGS sequence"/>
</dbReference>
<dbReference type="InterPro" id="IPR039576">
    <property type="entry name" value="APBB1/2/3"/>
</dbReference>
<dbReference type="OrthoDB" id="5969782at2759"/>
<organism evidence="4 5">
    <name type="scientific">Bugula neritina</name>
    <name type="common">Brown bryozoan</name>
    <name type="synonym">Sertularia neritina</name>
    <dbReference type="NCBI Taxonomy" id="10212"/>
    <lineage>
        <taxon>Eukaryota</taxon>
        <taxon>Metazoa</taxon>
        <taxon>Spiralia</taxon>
        <taxon>Lophotrochozoa</taxon>
        <taxon>Bryozoa</taxon>
        <taxon>Gymnolaemata</taxon>
        <taxon>Cheilostomatida</taxon>
        <taxon>Flustrina</taxon>
        <taxon>Buguloidea</taxon>
        <taxon>Bugulidae</taxon>
        <taxon>Bugula</taxon>
    </lineage>
</organism>
<dbReference type="GO" id="GO:0006355">
    <property type="term" value="P:regulation of DNA-templated transcription"/>
    <property type="evidence" value="ECO:0007669"/>
    <property type="project" value="TreeGrafter"/>
</dbReference>
<dbReference type="AlphaFoldDB" id="A0A7J7KMI2"/>
<dbReference type="Gene3D" id="2.30.29.30">
    <property type="entry name" value="Pleckstrin-homology domain (PH domain)/Phosphotyrosine-binding domain (PTB)"/>
    <property type="match status" value="2"/>
</dbReference>
<dbReference type="GO" id="GO:0005634">
    <property type="term" value="C:nucleus"/>
    <property type="evidence" value="ECO:0007669"/>
    <property type="project" value="TreeGrafter"/>
</dbReference>
<feature type="compositionally biased region" description="Basic and acidic residues" evidence="2">
    <location>
        <begin position="89"/>
        <end position="103"/>
    </location>
</feature>
<feature type="region of interest" description="Disordered" evidence="2">
    <location>
        <begin position="43"/>
        <end position="77"/>
    </location>
</feature>
<protein>
    <recommendedName>
        <fullName evidence="3">PID domain-containing protein</fullName>
    </recommendedName>
</protein>
<feature type="region of interest" description="Disordered" evidence="2">
    <location>
        <begin position="89"/>
        <end position="116"/>
    </location>
</feature>
<dbReference type="EMBL" id="VXIV02000272">
    <property type="protein sequence ID" value="KAF6039353.1"/>
    <property type="molecule type" value="Genomic_DNA"/>
</dbReference>
<dbReference type="SUPFAM" id="SSF50729">
    <property type="entry name" value="PH domain-like"/>
    <property type="match status" value="2"/>
</dbReference>
<dbReference type="InterPro" id="IPR006020">
    <property type="entry name" value="PTB/PI_dom"/>
</dbReference>
<dbReference type="InterPro" id="IPR011993">
    <property type="entry name" value="PH-like_dom_sf"/>
</dbReference>